<keyword evidence="4" id="KW-0456">Lyase</keyword>
<proteinExistence type="inferred from homology"/>
<comment type="cofactor">
    <cofactor evidence="1">
        <name>pyridoxal 5'-phosphate</name>
        <dbReference type="ChEBI" id="CHEBI:597326"/>
    </cofactor>
</comment>
<dbReference type="InterPro" id="IPR004839">
    <property type="entry name" value="Aminotransferase_I/II_large"/>
</dbReference>
<dbReference type="Gene3D" id="3.90.1150.10">
    <property type="entry name" value="Aspartate Aminotransferase, domain 1"/>
    <property type="match status" value="1"/>
</dbReference>
<keyword evidence="3" id="KW-0663">Pyridoxal phosphate</keyword>
<dbReference type="Pfam" id="PF00155">
    <property type="entry name" value="Aminotran_1_2"/>
    <property type="match status" value="1"/>
</dbReference>
<dbReference type="GO" id="GO:0030170">
    <property type="term" value="F:pyridoxal phosphate binding"/>
    <property type="evidence" value="ECO:0007669"/>
    <property type="project" value="InterPro"/>
</dbReference>
<comment type="caution">
    <text evidence="7">The sequence shown here is derived from an EMBL/GenBank/DDBJ whole genome shotgun (WGS) entry which is preliminary data.</text>
</comment>
<gene>
    <name evidence="7" type="ORF">FD34_GL000957</name>
</gene>
<dbReference type="InterPro" id="IPR015422">
    <property type="entry name" value="PyrdxlP-dep_Trfase_small"/>
</dbReference>
<sequence length="390" mass="44159">MQYDFDTILDRKHTNSEKWAVRDGELPMTTADMDFKTAPEIMDAMKQKIDQGAFGYEYPTPEYFQAVAAWYATEHHVAAETDWMRFATGVIPAITASVHHFSHEGDNVLLMEPVYNTFYNSIINSGRHVIASQQLYDHDQHTYHVDWYDLEDKLANPLTTLMILCNPHNPTGYVWTKDELIHILSLAKRHGVVVISDEIHGDLVLDGPDYTPTFSLPTEITANLITLVSTSKTFNLAALHSATGIVPNPILRERFDRAINKYEVAEPNLLAIPGAIAAYRHGGDWLHQLKKYVLGNRHYIADFLRQNLPDLHLVPGTATYLIWIDTSAVSDDSAKLAQFIREDTGLIINPGTYYHGNGAGFIRINIAYPRKQVEDAMQRLLKAIKDLKKK</sequence>
<dbReference type="AlphaFoldDB" id="A0A922THF3"/>
<dbReference type="PANTHER" id="PTHR43525">
    <property type="entry name" value="PROTEIN MALY"/>
    <property type="match status" value="1"/>
</dbReference>
<evidence type="ECO:0000313" key="7">
    <source>
        <dbReference type="EMBL" id="KRM35443.1"/>
    </source>
</evidence>
<dbReference type="Gene3D" id="3.40.640.10">
    <property type="entry name" value="Type I PLP-dependent aspartate aminotransferase-like (Major domain)"/>
    <property type="match status" value="1"/>
</dbReference>
<dbReference type="EC" id="4.4.1.13" evidence="2"/>
<evidence type="ECO:0000256" key="4">
    <source>
        <dbReference type="ARBA" id="ARBA00023239"/>
    </source>
</evidence>
<protein>
    <recommendedName>
        <fullName evidence="2">cysteine-S-conjugate beta-lyase</fullName>
        <ecNumber evidence="2">4.4.1.13</ecNumber>
    </recommendedName>
</protein>
<evidence type="ECO:0000256" key="1">
    <source>
        <dbReference type="ARBA" id="ARBA00001933"/>
    </source>
</evidence>
<name>A0A922THF3_9LACO</name>
<dbReference type="NCBIfam" id="TIGR04350">
    <property type="entry name" value="C_S_lyase_PatB"/>
    <property type="match status" value="1"/>
</dbReference>
<organism evidence="7 8">
    <name type="scientific">Limosilactobacillus pontis DSM 8475</name>
    <dbReference type="NCBI Taxonomy" id="1423794"/>
    <lineage>
        <taxon>Bacteria</taxon>
        <taxon>Bacillati</taxon>
        <taxon>Bacillota</taxon>
        <taxon>Bacilli</taxon>
        <taxon>Lactobacillales</taxon>
        <taxon>Lactobacillaceae</taxon>
        <taxon>Limosilactobacillus</taxon>
    </lineage>
</organism>
<dbReference type="SUPFAM" id="SSF53383">
    <property type="entry name" value="PLP-dependent transferases"/>
    <property type="match status" value="1"/>
</dbReference>
<dbReference type="InterPro" id="IPR027619">
    <property type="entry name" value="C-S_lyase_PatB-like"/>
</dbReference>
<feature type="domain" description="Aminotransferase class I/classII large" evidence="6">
    <location>
        <begin position="29"/>
        <end position="380"/>
    </location>
</feature>
<evidence type="ECO:0000259" key="6">
    <source>
        <dbReference type="Pfam" id="PF00155"/>
    </source>
</evidence>
<dbReference type="Proteomes" id="UP000051085">
    <property type="component" value="Unassembled WGS sequence"/>
</dbReference>
<evidence type="ECO:0000313" key="8">
    <source>
        <dbReference type="Proteomes" id="UP000051085"/>
    </source>
</evidence>
<dbReference type="RefSeq" id="WP_057808332.1">
    <property type="nucleotide sequence ID" value="NZ_AZGO01000065.1"/>
</dbReference>
<dbReference type="InterPro" id="IPR051798">
    <property type="entry name" value="Class-II_PLP-Dep_Aminotrans"/>
</dbReference>
<evidence type="ECO:0000256" key="2">
    <source>
        <dbReference type="ARBA" id="ARBA00012224"/>
    </source>
</evidence>
<accession>A0A922THF3</accession>
<dbReference type="PANTHER" id="PTHR43525:SF1">
    <property type="entry name" value="PROTEIN MALY"/>
    <property type="match status" value="1"/>
</dbReference>
<reference evidence="7 8" key="1">
    <citation type="journal article" date="2015" name="Genome Announc.">
        <title>Expanding the biotechnology potential of lactobacilli through comparative genomics of 213 strains and associated genera.</title>
        <authorList>
            <person name="Sun Z."/>
            <person name="Harris H.M."/>
            <person name="McCann A."/>
            <person name="Guo C."/>
            <person name="Argimon S."/>
            <person name="Zhang W."/>
            <person name="Yang X."/>
            <person name="Jeffery I.B."/>
            <person name="Cooney J.C."/>
            <person name="Kagawa T.F."/>
            <person name="Liu W."/>
            <person name="Song Y."/>
            <person name="Salvetti E."/>
            <person name="Wrobel A."/>
            <person name="Rasinkangas P."/>
            <person name="Parkhill J."/>
            <person name="Rea M.C."/>
            <person name="O'Sullivan O."/>
            <person name="Ritari J."/>
            <person name="Douillard F.P."/>
            <person name="Paul Ross R."/>
            <person name="Yang R."/>
            <person name="Briner A.E."/>
            <person name="Felis G.E."/>
            <person name="de Vos W.M."/>
            <person name="Barrangou R."/>
            <person name="Klaenhammer T.R."/>
            <person name="Caufield P.W."/>
            <person name="Cui Y."/>
            <person name="Zhang H."/>
            <person name="O'Toole P.W."/>
        </authorList>
    </citation>
    <scope>NUCLEOTIDE SEQUENCE [LARGE SCALE GENOMIC DNA]</scope>
    <source>
        <strain evidence="7 8">DSM 8475</strain>
    </source>
</reference>
<keyword evidence="7" id="KW-0808">Transferase</keyword>
<evidence type="ECO:0000256" key="3">
    <source>
        <dbReference type="ARBA" id="ARBA00022898"/>
    </source>
</evidence>
<dbReference type="InterPro" id="IPR015424">
    <property type="entry name" value="PyrdxlP-dep_Trfase"/>
</dbReference>
<dbReference type="GeneID" id="87978815"/>
<comment type="similarity">
    <text evidence="5">Belongs to the class-II pyridoxal-phosphate-dependent aminotransferase family. MalY/PatB cystathionine beta-lyase subfamily.</text>
</comment>
<dbReference type="InterPro" id="IPR015421">
    <property type="entry name" value="PyrdxlP-dep_Trfase_major"/>
</dbReference>
<dbReference type="GO" id="GO:0008483">
    <property type="term" value="F:transaminase activity"/>
    <property type="evidence" value="ECO:0007669"/>
    <property type="project" value="UniProtKB-KW"/>
</dbReference>
<keyword evidence="7" id="KW-0032">Aminotransferase</keyword>
<dbReference type="GO" id="GO:0047804">
    <property type="term" value="F:cysteine-S-conjugate beta-lyase activity"/>
    <property type="evidence" value="ECO:0007669"/>
    <property type="project" value="UniProtKB-EC"/>
</dbReference>
<dbReference type="EMBL" id="AZGO01000065">
    <property type="protein sequence ID" value="KRM35443.1"/>
    <property type="molecule type" value="Genomic_DNA"/>
</dbReference>
<dbReference type="CDD" id="cd00609">
    <property type="entry name" value="AAT_like"/>
    <property type="match status" value="1"/>
</dbReference>
<evidence type="ECO:0000256" key="5">
    <source>
        <dbReference type="ARBA" id="ARBA00037974"/>
    </source>
</evidence>